<dbReference type="GO" id="GO:0003887">
    <property type="term" value="F:DNA-directed DNA polymerase activity"/>
    <property type="evidence" value="ECO:0007669"/>
    <property type="project" value="UniProtKB-UniRule"/>
</dbReference>
<keyword evidence="6" id="KW-0239">DNA-directed DNA polymerase</keyword>
<dbReference type="SUPFAM" id="SSF52540">
    <property type="entry name" value="P-loop containing nucleoside triphosphate hydrolases"/>
    <property type="match status" value="1"/>
</dbReference>
<dbReference type="InterPro" id="IPR005790">
    <property type="entry name" value="DNA_polIII_delta"/>
</dbReference>
<dbReference type="EMBL" id="UFQR01000012">
    <property type="protein sequence ID" value="SSW96285.1"/>
    <property type="molecule type" value="Genomic_DNA"/>
</dbReference>
<reference evidence="12" key="1">
    <citation type="submission" date="2018-04" db="EMBL/GenBank/DDBJ databases">
        <authorList>
            <person name="Go L.Y."/>
            <person name="Mitchell J.A."/>
        </authorList>
    </citation>
    <scope>NUCLEOTIDE SEQUENCE</scope>
    <source>
        <strain evidence="12">ARTV</strain>
    </source>
</reference>
<feature type="domain" description="DNA polymerase III delta N-terminal" evidence="10">
    <location>
        <begin position="21"/>
        <end position="139"/>
    </location>
</feature>
<dbReference type="PANTHER" id="PTHR34388">
    <property type="entry name" value="DNA POLYMERASE III SUBUNIT DELTA"/>
    <property type="match status" value="1"/>
</dbReference>
<dbReference type="InterPro" id="IPR008921">
    <property type="entry name" value="DNA_pol3_clamp-load_cplx_C"/>
</dbReference>
<proteinExistence type="inferred from homology"/>
<evidence type="ECO:0000313" key="12">
    <source>
        <dbReference type="EMBL" id="SSW96285.1"/>
    </source>
</evidence>
<dbReference type="GO" id="GO:0009360">
    <property type="term" value="C:DNA polymerase III complex"/>
    <property type="evidence" value="ECO:0007669"/>
    <property type="project" value="UniProtKB-UniRule"/>
</dbReference>
<dbReference type="SUPFAM" id="SSF48019">
    <property type="entry name" value="post-AAA+ oligomerization domain-like"/>
    <property type="match status" value="1"/>
</dbReference>
<evidence type="ECO:0000256" key="7">
    <source>
        <dbReference type="ARBA" id="ARBA00034754"/>
    </source>
</evidence>
<evidence type="ECO:0000256" key="1">
    <source>
        <dbReference type="ARBA" id="ARBA00012417"/>
    </source>
</evidence>
<protein>
    <recommendedName>
        <fullName evidence="2 9">DNA polymerase III subunit delta</fullName>
        <ecNumber evidence="1 9">2.7.7.7</ecNumber>
    </recommendedName>
</protein>
<evidence type="ECO:0000256" key="9">
    <source>
        <dbReference type="NCBIfam" id="TIGR01128"/>
    </source>
</evidence>
<keyword evidence="4 12" id="KW-0548">Nucleotidyltransferase</keyword>
<evidence type="ECO:0000256" key="6">
    <source>
        <dbReference type="ARBA" id="ARBA00022932"/>
    </source>
</evidence>
<dbReference type="Gene3D" id="1.20.272.10">
    <property type="match status" value="1"/>
</dbReference>
<dbReference type="Gene3D" id="3.40.50.300">
    <property type="entry name" value="P-loop containing nucleotide triphosphate hydrolases"/>
    <property type="match status" value="1"/>
</dbReference>
<dbReference type="InterPro" id="IPR032780">
    <property type="entry name" value="DNA_pol3_delt_C"/>
</dbReference>
<name>A0A3B0M0Z3_9GAMM</name>
<dbReference type="Gene3D" id="1.10.8.60">
    <property type="match status" value="1"/>
</dbReference>
<feature type="domain" description="DNA polymerase III subunit delta C-terminal" evidence="11">
    <location>
        <begin position="214"/>
        <end position="337"/>
    </location>
</feature>
<dbReference type="CDD" id="cd18138">
    <property type="entry name" value="HLD_clamp_pol_III_delta"/>
    <property type="match status" value="1"/>
</dbReference>
<evidence type="ECO:0000256" key="4">
    <source>
        <dbReference type="ARBA" id="ARBA00022695"/>
    </source>
</evidence>
<comment type="similarity">
    <text evidence="7">Belongs to the DNA polymerase HolA subunit family.</text>
</comment>
<evidence type="ECO:0000259" key="10">
    <source>
        <dbReference type="Pfam" id="PF06144"/>
    </source>
</evidence>
<evidence type="ECO:0000256" key="5">
    <source>
        <dbReference type="ARBA" id="ARBA00022705"/>
    </source>
</evidence>
<dbReference type="NCBIfam" id="TIGR01128">
    <property type="entry name" value="holA"/>
    <property type="match status" value="1"/>
</dbReference>
<comment type="catalytic activity">
    <reaction evidence="8">
        <text>DNA(n) + a 2'-deoxyribonucleoside 5'-triphosphate = DNA(n+1) + diphosphate</text>
        <dbReference type="Rhea" id="RHEA:22508"/>
        <dbReference type="Rhea" id="RHEA-COMP:17339"/>
        <dbReference type="Rhea" id="RHEA-COMP:17340"/>
        <dbReference type="ChEBI" id="CHEBI:33019"/>
        <dbReference type="ChEBI" id="CHEBI:61560"/>
        <dbReference type="ChEBI" id="CHEBI:173112"/>
        <dbReference type="EC" id="2.7.7.7"/>
    </reaction>
</comment>
<dbReference type="GO" id="GO:0003677">
    <property type="term" value="F:DNA binding"/>
    <property type="evidence" value="ECO:0007669"/>
    <property type="project" value="InterPro"/>
</dbReference>
<accession>A0A3B0M0Z3</accession>
<evidence type="ECO:0000256" key="8">
    <source>
        <dbReference type="ARBA" id="ARBA00049244"/>
    </source>
</evidence>
<keyword evidence="5" id="KW-0235">DNA replication</keyword>
<dbReference type="InterPro" id="IPR010372">
    <property type="entry name" value="DNA_pol3_delta_N"/>
</dbReference>
<dbReference type="Pfam" id="PF14840">
    <property type="entry name" value="DNA_pol3_delt_C"/>
    <property type="match status" value="1"/>
</dbReference>
<evidence type="ECO:0000256" key="3">
    <source>
        <dbReference type="ARBA" id="ARBA00022679"/>
    </source>
</evidence>
<dbReference type="Pfam" id="PF06144">
    <property type="entry name" value="DNA_pol3_delta"/>
    <property type="match status" value="1"/>
</dbReference>
<dbReference type="GO" id="GO:0006261">
    <property type="term" value="P:DNA-templated DNA replication"/>
    <property type="evidence" value="ECO:0007669"/>
    <property type="project" value="TreeGrafter"/>
</dbReference>
<dbReference type="PANTHER" id="PTHR34388:SF1">
    <property type="entry name" value="DNA POLYMERASE III SUBUNIT DELTA"/>
    <property type="match status" value="1"/>
</dbReference>
<dbReference type="EC" id="2.7.7.7" evidence="1 9"/>
<evidence type="ECO:0000259" key="11">
    <source>
        <dbReference type="Pfam" id="PF14840"/>
    </source>
</evidence>
<gene>
    <name evidence="12" type="primary">holA</name>
    <name evidence="12" type="ORF">ARTV_2625</name>
</gene>
<keyword evidence="3 12" id="KW-0808">Transferase</keyword>
<sequence length="346" mass="39748">MIRIYPDQLTSQLTDKLRNCYLIFGNDPLLSQESMDKICQVAQQQGFSERYTYSLDTSTDWVIIYHFSQSLNLFASRQILILILPESGPTTVIAEKLLKLAELLHPDLLLILCGGKLTKAQENSAWCKKIGQDAVYINCLTPEQSRLPQWINQRAKAISVTLDKQANELLCYCYEGNLLALNQALERLSLLYPDGNLTLPRVKQAVNNAVNFTPYHWVDALLAGKIKRVWHILQQLQREDYEAVILLRIIQRELILLLTLTQQNSDKDLKKLFDQHKIWQARRPLISAALQRLSIRELQLAIQLITHAELHLKQDYGHSIWTKLETLSMLLCGKSLPESFINDSTN</sequence>
<organism evidence="12">
    <name type="scientific">Arsenophonus endosymbiont of Trialeurodes vaporariorum</name>
    <dbReference type="NCBI Taxonomy" id="235567"/>
    <lineage>
        <taxon>Bacteria</taxon>
        <taxon>Pseudomonadati</taxon>
        <taxon>Pseudomonadota</taxon>
        <taxon>Gammaproteobacteria</taxon>
        <taxon>Enterobacterales</taxon>
        <taxon>Morganellaceae</taxon>
        <taxon>Arsenophonus</taxon>
    </lineage>
</organism>
<evidence type="ECO:0000256" key="2">
    <source>
        <dbReference type="ARBA" id="ARBA00017703"/>
    </source>
</evidence>
<dbReference type="InterPro" id="IPR027417">
    <property type="entry name" value="P-loop_NTPase"/>
</dbReference>
<dbReference type="AlphaFoldDB" id="A0A3B0M0Z3"/>